<evidence type="ECO:0000313" key="2">
    <source>
        <dbReference type="Proteomes" id="UP001487740"/>
    </source>
</evidence>
<accession>A0AAW0TQI2</accession>
<dbReference type="AlphaFoldDB" id="A0AAW0TQI2"/>
<gene>
    <name evidence="1" type="ORF">O3P69_009021</name>
</gene>
<reference evidence="1 2" key="1">
    <citation type="submission" date="2023-03" db="EMBL/GenBank/DDBJ databases">
        <title>High-quality genome of Scylla paramamosain provides insights in environmental adaptation.</title>
        <authorList>
            <person name="Zhang L."/>
        </authorList>
    </citation>
    <scope>NUCLEOTIDE SEQUENCE [LARGE SCALE GENOMIC DNA]</scope>
    <source>
        <strain evidence="1">LZ_2023a</strain>
        <tissue evidence="1">Muscle</tissue>
    </source>
</reference>
<sequence length="242" mass="27091">MPPRIRVHIEERQLQCLSEVGPARDNIVLTNPYILTRSCEFTNSQTARGGVSDETNSPCARKVFCRYCKRNDHELNQCPKLANRRPAYLPCELVTGYVTLAVVDKLPASGISLLLGNDLAGDLMRPYLVVSPHPTGACPLLSHDVLLSDHALFRQGPYRINSEKREFLEGELRRLKEQGMIRPSLIPWASLVVLVLKELYNSPLLVYGQGPFFGDNMAEAKNQYVKGFTVSASRVREHSLAT</sequence>
<dbReference type="GO" id="GO:0071897">
    <property type="term" value="P:DNA biosynthetic process"/>
    <property type="evidence" value="ECO:0007669"/>
    <property type="project" value="UniProtKB-ARBA"/>
</dbReference>
<dbReference type="SUPFAM" id="SSF56672">
    <property type="entry name" value="DNA/RNA polymerases"/>
    <property type="match status" value="1"/>
</dbReference>
<evidence type="ECO:0000313" key="1">
    <source>
        <dbReference type="EMBL" id="KAK8389731.1"/>
    </source>
</evidence>
<comment type="caution">
    <text evidence="1">The sequence shown here is derived from an EMBL/GenBank/DDBJ whole genome shotgun (WGS) entry which is preliminary data.</text>
</comment>
<name>A0AAW0TQI2_SCYPA</name>
<dbReference type="InterPro" id="IPR043502">
    <property type="entry name" value="DNA/RNA_pol_sf"/>
</dbReference>
<organism evidence="1 2">
    <name type="scientific">Scylla paramamosain</name>
    <name type="common">Mud crab</name>
    <dbReference type="NCBI Taxonomy" id="85552"/>
    <lineage>
        <taxon>Eukaryota</taxon>
        <taxon>Metazoa</taxon>
        <taxon>Ecdysozoa</taxon>
        <taxon>Arthropoda</taxon>
        <taxon>Crustacea</taxon>
        <taxon>Multicrustacea</taxon>
        <taxon>Malacostraca</taxon>
        <taxon>Eumalacostraca</taxon>
        <taxon>Eucarida</taxon>
        <taxon>Decapoda</taxon>
        <taxon>Pleocyemata</taxon>
        <taxon>Brachyura</taxon>
        <taxon>Eubrachyura</taxon>
        <taxon>Portunoidea</taxon>
        <taxon>Portunidae</taxon>
        <taxon>Portuninae</taxon>
        <taxon>Scylla</taxon>
    </lineage>
</organism>
<dbReference type="Proteomes" id="UP001487740">
    <property type="component" value="Unassembled WGS sequence"/>
</dbReference>
<dbReference type="EMBL" id="JARAKH010000027">
    <property type="protein sequence ID" value="KAK8389731.1"/>
    <property type="molecule type" value="Genomic_DNA"/>
</dbReference>
<proteinExistence type="predicted"/>
<keyword evidence="2" id="KW-1185">Reference proteome</keyword>
<dbReference type="Gene3D" id="3.10.10.10">
    <property type="entry name" value="HIV Type 1 Reverse Transcriptase, subunit A, domain 1"/>
    <property type="match status" value="1"/>
</dbReference>
<protein>
    <submittedName>
        <fullName evidence="1">Uncharacterized protein</fullName>
    </submittedName>
</protein>